<proteinExistence type="inferred from homology"/>
<dbReference type="RefSeq" id="WP_006589870.1">
    <property type="nucleotide sequence ID" value="NZ_JH725077.1"/>
</dbReference>
<evidence type="ECO:0000256" key="10">
    <source>
        <dbReference type="ARBA" id="ARBA00022989"/>
    </source>
</evidence>
<accession>J1IYR6</accession>
<organism evidence="19 20">
    <name type="scientific">Bartonella birtlesii LL-WM9</name>
    <dbReference type="NCBI Taxonomy" id="1094552"/>
    <lineage>
        <taxon>Bacteria</taxon>
        <taxon>Pseudomonadati</taxon>
        <taxon>Pseudomonadota</taxon>
        <taxon>Alphaproteobacteria</taxon>
        <taxon>Hyphomicrobiales</taxon>
        <taxon>Bartonellaceae</taxon>
        <taxon>Bartonella</taxon>
    </lineage>
</organism>
<evidence type="ECO:0000256" key="5">
    <source>
        <dbReference type="ARBA" id="ARBA00022618"/>
    </source>
</evidence>
<keyword evidence="9 16" id="KW-0067">ATP-binding</keyword>
<evidence type="ECO:0000256" key="9">
    <source>
        <dbReference type="ARBA" id="ARBA00022840"/>
    </source>
</evidence>
<protein>
    <recommendedName>
        <fullName evidence="3">DNA translocase FtsK</fullName>
    </recommendedName>
</protein>
<comment type="caution">
    <text evidence="19">The sequence shown here is derived from an EMBL/GenBank/DDBJ whole genome shotgun (WGS) entry which is preliminary data.</text>
</comment>
<evidence type="ECO:0000256" key="4">
    <source>
        <dbReference type="ARBA" id="ARBA00022475"/>
    </source>
</evidence>
<comment type="similarity">
    <text evidence="2">Belongs to the FtsK/SpoIIIE/SftA family.</text>
</comment>
<keyword evidence="11" id="KW-0238">DNA-binding</keyword>
<sequence length="815" mass="90245">MHQSSSPYDSLEVRKSYSSRLLEMFLRQIGVFIGLGLLGFLIFCVFALATWNVADPSLTHASTNKVTNFMGWPGAIFADFFMQFFGFAGLGVLLPPLFWSFLLLAQKNIYNLLFRFFLWVISTICFLISFALMTPVASFTYWPLPMGLGGVVGDKVLSAVYSIFPIFLSPFQNVLLSLVVIMLGFLMAAFAGNVVWRRQTKKGKVKNTQKNEIVEPHLDVLEDTEHAEDEVQNGFFVTTFGAILHIFYFLQARFFRLFSFKNRSRGQEKSLGKLQDRIEPIFGDEKAQCQENQEKTRVSPIKKRALKSLTTSSNGGFLLPHLDYLSVPPPSVRDAKLSPAALKANSQELEGVLLDFGVKGKIIDARPGPVVTLYEFEPAAGIKSSRIIGLADDIARSMRAISTRVAVVPGRNVIGIELPNAKREMVYLREMLQAQEFVESKAKLGLALGKTIGGETVIADLAKMPHLLVAGTTGSGKSVAINTMILSLLYRMTPEQCRLIMVDPKMLELSVYDGIPHLLTPVVTDPKKAVIALKWAVREMEERYSKMSKLNVRNIDGFNARLKEAESQGEKMARTIQVGFDHETGEPLYETETLDFSPMPYIVVIIDEMADLMMVAGKDIEGAVQRLAQMARAAGIHVIMATQRPSVDVITGTIKANFPTRISFSVSSKIDSRTILGEQGAEQLLGQGDMLFMMGGGRVQRVHGPFVADDEVEQVVMHLKAQALPDYLETITQEVAENDADVSAASPAADDPYSQAVAIVLRDRKASTSYVQRRLGIGYNRAASLIERMEEEGIISAANHAGKREILVPAEEERF</sequence>
<dbReference type="SUPFAM" id="SSF46785">
    <property type="entry name" value="Winged helix' DNA-binding domain"/>
    <property type="match status" value="1"/>
</dbReference>
<keyword evidence="12 17" id="KW-0472">Membrane</keyword>
<evidence type="ECO:0000313" key="20">
    <source>
        <dbReference type="Proteomes" id="UP000008748"/>
    </source>
</evidence>
<feature type="transmembrane region" description="Helical" evidence="17">
    <location>
        <begin position="80"/>
        <end position="104"/>
    </location>
</feature>
<comment type="subcellular location">
    <subcellularLocation>
        <location evidence="1">Cell membrane</location>
        <topology evidence="1">Multi-pass membrane protein</topology>
    </subcellularLocation>
</comment>
<dbReference type="InterPro" id="IPR002543">
    <property type="entry name" value="FtsK_dom"/>
</dbReference>
<dbReference type="SUPFAM" id="SSF52540">
    <property type="entry name" value="P-loop containing nucleoside triphosphate hydrolases"/>
    <property type="match status" value="1"/>
</dbReference>
<evidence type="ECO:0000256" key="6">
    <source>
        <dbReference type="ARBA" id="ARBA00022692"/>
    </source>
</evidence>
<evidence type="ECO:0000256" key="1">
    <source>
        <dbReference type="ARBA" id="ARBA00004651"/>
    </source>
</evidence>
<dbReference type="GO" id="GO:0005886">
    <property type="term" value="C:plasma membrane"/>
    <property type="evidence" value="ECO:0007669"/>
    <property type="project" value="UniProtKB-SubCell"/>
</dbReference>
<dbReference type="Pfam" id="PF01580">
    <property type="entry name" value="FtsK_SpoIIIE"/>
    <property type="match status" value="1"/>
</dbReference>
<keyword evidence="6 17" id="KW-0812">Transmembrane</keyword>
<evidence type="ECO:0000256" key="11">
    <source>
        <dbReference type="ARBA" id="ARBA00023125"/>
    </source>
</evidence>
<dbReference type="GO" id="GO:0007059">
    <property type="term" value="P:chromosome segregation"/>
    <property type="evidence" value="ECO:0007669"/>
    <property type="project" value="UniProtKB-KW"/>
</dbReference>
<dbReference type="Pfam" id="PF13491">
    <property type="entry name" value="FtsK_4TM"/>
    <property type="match status" value="1"/>
</dbReference>
<dbReference type="AlphaFoldDB" id="J1IYR6"/>
<dbReference type="PATRIC" id="fig|1094552.3.peg.1063"/>
<evidence type="ECO:0000256" key="17">
    <source>
        <dbReference type="SAM" id="Phobius"/>
    </source>
</evidence>
<evidence type="ECO:0000256" key="16">
    <source>
        <dbReference type="PROSITE-ProRule" id="PRU00289"/>
    </source>
</evidence>
<evidence type="ECO:0000256" key="15">
    <source>
        <dbReference type="ARBA" id="ARBA00025923"/>
    </source>
</evidence>
<keyword evidence="20" id="KW-1185">Reference proteome</keyword>
<evidence type="ECO:0000256" key="14">
    <source>
        <dbReference type="ARBA" id="ARBA00024784"/>
    </source>
</evidence>
<evidence type="ECO:0000256" key="3">
    <source>
        <dbReference type="ARBA" id="ARBA00020887"/>
    </source>
</evidence>
<dbReference type="InterPro" id="IPR018541">
    <property type="entry name" value="Ftsk_gamma"/>
</dbReference>
<name>J1IYR6_9HYPH</name>
<feature type="domain" description="FtsK" evidence="18">
    <location>
        <begin position="454"/>
        <end position="673"/>
    </location>
</feature>
<evidence type="ECO:0000256" key="2">
    <source>
        <dbReference type="ARBA" id="ARBA00006474"/>
    </source>
</evidence>
<evidence type="ECO:0000256" key="13">
    <source>
        <dbReference type="ARBA" id="ARBA00023306"/>
    </source>
</evidence>
<dbReference type="PROSITE" id="PS50901">
    <property type="entry name" value="FTSK"/>
    <property type="match status" value="1"/>
</dbReference>
<keyword evidence="13" id="KW-0131">Cell cycle</keyword>
<dbReference type="Pfam" id="PF17854">
    <property type="entry name" value="FtsK_alpha"/>
    <property type="match status" value="1"/>
</dbReference>
<dbReference type="PANTHER" id="PTHR22683:SF41">
    <property type="entry name" value="DNA TRANSLOCASE FTSK"/>
    <property type="match status" value="1"/>
</dbReference>
<feature type="transmembrane region" description="Helical" evidence="17">
    <location>
        <begin position="175"/>
        <end position="196"/>
    </location>
</feature>
<comment type="subunit">
    <text evidence="15">Homohexamer. Forms a ring that surrounds DNA.</text>
</comment>
<feature type="binding site" evidence="16">
    <location>
        <begin position="471"/>
        <end position="478"/>
    </location>
    <ligand>
        <name>ATP</name>
        <dbReference type="ChEBI" id="CHEBI:30616"/>
    </ligand>
</feature>
<dbReference type="SMART" id="SM00843">
    <property type="entry name" value="Ftsk_gamma"/>
    <property type="match status" value="1"/>
</dbReference>
<feature type="transmembrane region" description="Helical" evidence="17">
    <location>
        <begin position="235"/>
        <end position="255"/>
    </location>
</feature>
<evidence type="ECO:0000256" key="12">
    <source>
        <dbReference type="ARBA" id="ARBA00023136"/>
    </source>
</evidence>
<dbReference type="Gene3D" id="1.10.10.10">
    <property type="entry name" value="Winged helix-like DNA-binding domain superfamily/Winged helix DNA-binding domain"/>
    <property type="match status" value="1"/>
</dbReference>
<dbReference type="InterPro" id="IPR036388">
    <property type="entry name" value="WH-like_DNA-bd_sf"/>
</dbReference>
<dbReference type="Gene3D" id="3.40.50.300">
    <property type="entry name" value="P-loop containing nucleotide triphosphate hydrolases"/>
    <property type="match status" value="1"/>
</dbReference>
<comment type="function">
    <text evidence="14">Essential cell division protein that coordinates cell division and chromosome segregation. The N-terminus is involved in assembly of the cell-division machinery. The C-terminus functions as a DNA motor that moves dsDNA in an ATP-dependent manner towards the dif recombination site, which is located within the replication terminus region. Translocation stops specifically at Xer-dif sites, where FtsK interacts with the Xer recombinase, allowing activation of chromosome unlinking by recombination. FtsK orienting polar sequences (KOPS) guide the direction of DNA translocation. FtsK can remove proteins from DNA as it translocates, but translocation stops specifically at XerCD-dif site, thereby preventing removal of XerC and XerD from dif.</text>
</comment>
<dbReference type="Pfam" id="PF09397">
    <property type="entry name" value="FtsK_gamma"/>
    <property type="match status" value="1"/>
</dbReference>
<dbReference type="SMART" id="SM00382">
    <property type="entry name" value="AAA"/>
    <property type="match status" value="1"/>
</dbReference>
<feature type="transmembrane region" description="Helical" evidence="17">
    <location>
        <begin position="116"/>
        <end position="142"/>
    </location>
</feature>
<dbReference type="InterPro" id="IPR036390">
    <property type="entry name" value="WH_DNA-bd_sf"/>
</dbReference>
<dbReference type="GO" id="GO:0003677">
    <property type="term" value="F:DNA binding"/>
    <property type="evidence" value="ECO:0007669"/>
    <property type="project" value="UniProtKB-KW"/>
</dbReference>
<dbReference type="EMBL" id="AIMC01000020">
    <property type="protein sequence ID" value="EJF76400.1"/>
    <property type="molecule type" value="Genomic_DNA"/>
</dbReference>
<dbReference type="GO" id="GO:0005524">
    <property type="term" value="F:ATP binding"/>
    <property type="evidence" value="ECO:0007669"/>
    <property type="project" value="UniProtKB-UniRule"/>
</dbReference>
<dbReference type="InterPro" id="IPR041027">
    <property type="entry name" value="FtsK_alpha"/>
</dbReference>
<reference evidence="19 20" key="1">
    <citation type="submission" date="2012-03" db="EMBL/GenBank/DDBJ databases">
        <title>The Genome Sequence of Bartonella birtlesii LL-WM9.</title>
        <authorList>
            <consortium name="The Broad Institute Genome Sequencing Platform"/>
            <consortium name="The Broad Institute Genome Sequencing Center for Infectious Disease"/>
            <person name="Feldgarden M."/>
            <person name="Kirby J."/>
            <person name="Kosoy M."/>
            <person name="Birtles R."/>
            <person name="Probert W.S."/>
            <person name="Chiaraviglio L."/>
            <person name="Young S.K."/>
            <person name="Zeng Q."/>
            <person name="Gargeya S."/>
            <person name="Fitzgerald M."/>
            <person name="Haas B."/>
            <person name="Abouelleil A."/>
            <person name="Alvarado L."/>
            <person name="Arachchi H.M."/>
            <person name="Berlin A."/>
            <person name="Chapman S.B."/>
            <person name="Gearin G."/>
            <person name="Goldberg J."/>
            <person name="Griggs A."/>
            <person name="Gujja S."/>
            <person name="Hansen M."/>
            <person name="Heiman D."/>
            <person name="Howarth C."/>
            <person name="Larimer J."/>
            <person name="Lui A."/>
            <person name="MacDonald P.J.P."/>
            <person name="McCowen C."/>
            <person name="Montmayeur A."/>
            <person name="Murphy C."/>
            <person name="Neiman D."/>
            <person name="Pearson M."/>
            <person name="Priest M."/>
            <person name="Roberts A."/>
            <person name="Saif S."/>
            <person name="Shea T."/>
            <person name="Sisk P."/>
            <person name="Stolte C."/>
            <person name="Sykes S."/>
            <person name="Wortman J."/>
            <person name="Nusbaum C."/>
            <person name="Birren B."/>
        </authorList>
    </citation>
    <scope>NUCLEOTIDE SEQUENCE [LARGE SCALE GENOMIC DNA]</scope>
    <source>
        <strain evidence="19 20">LL-WM9</strain>
    </source>
</reference>
<keyword evidence="4" id="KW-1003">Cell membrane</keyword>
<dbReference type="GO" id="GO:0051301">
    <property type="term" value="P:cell division"/>
    <property type="evidence" value="ECO:0007669"/>
    <property type="project" value="UniProtKB-KW"/>
</dbReference>
<dbReference type="InterPro" id="IPR050206">
    <property type="entry name" value="FtsK/SpoIIIE/SftA"/>
</dbReference>
<dbReference type="Gene3D" id="3.30.980.40">
    <property type="match status" value="1"/>
</dbReference>
<feature type="transmembrane region" description="Helical" evidence="17">
    <location>
        <begin position="24"/>
        <end position="49"/>
    </location>
</feature>
<dbReference type="CDD" id="cd01127">
    <property type="entry name" value="TrwB_TraG_TraD_VirD4"/>
    <property type="match status" value="1"/>
</dbReference>
<dbReference type="InterPro" id="IPR003593">
    <property type="entry name" value="AAA+_ATPase"/>
</dbReference>
<dbReference type="Proteomes" id="UP000008748">
    <property type="component" value="Unassembled WGS sequence"/>
</dbReference>
<keyword evidence="7 16" id="KW-0547">Nucleotide-binding</keyword>
<dbReference type="PANTHER" id="PTHR22683">
    <property type="entry name" value="SPORULATION PROTEIN RELATED"/>
    <property type="match status" value="1"/>
</dbReference>
<evidence type="ECO:0000259" key="18">
    <source>
        <dbReference type="PROSITE" id="PS50901"/>
    </source>
</evidence>
<evidence type="ECO:0000256" key="7">
    <source>
        <dbReference type="ARBA" id="ARBA00022741"/>
    </source>
</evidence>
<gene>
    <name evidence="19" type="ORF">ME7_00944</name>
</gene>
<dbReference type="HOGENOM" id="CLU_001981_9_7_5"/>
<keyword evidence="8" id="KW-0159">Chromosome partition</keyword>
<evidence type="ECO:0000256" key="8">
    <source>
        <dbReference type="ARBA" id="ARBA00022829"/>
    </source>
</evidence>
<keyword evidence="10 17" id="KW-1133">Transmembrane helix</keyword>
<evidence type="ECO:0000313" key="19">
    <source>
        <dbReference type="EMBL" id="EJF76400.1"/>
    </source>
</evidence>
<dbReference type="InterPro" id="IPR027417">
    <property type="entry name" value="P-loop_NTPase"/>
</dbReference>
<dbReference type="InterPro" id="IPR025199">
    <property type="entry name" value="FtsK_4TM"/>
</dbReference>
<keyword evidence="5" id="KW-0132">Cell division</keyword>